<evidence type="ECO:0000256" key="1">
    <source>
        <dbReference type="ARBA" id="ARBA00004651"/>
    </source>
</evidence>
<evidence type="ECO:0000313" key="16">
    <source>
        <dbReference type="EMBL" id="ARU48912.1"/>
    </source>
</evidence>
<keyword evidence="10" id="KW-0560">Oxidoreductase</keyword>
<feature type="transmembrane region" description="Helical" evidence="15">
    <location>
        <begin position="82"/>
        <end position="99"/>
    </location>
</feature>
<dbReference type="GO" id="GO:0006782">
    <property type="term" value="P:protoporphyrinogen IX biosynthetic process"/>
    <property type="evidence" value="ECO:0007669"/>
    <property type="project" value="UniProtKB-UniRule"/>
</dbReference>
<comment type="subcellular location">
    <subcellularLocation>
        <location evidence="1">Cell membrane</location>
        <topology evidence="1">Multi-pass membrane protein</topology>
    </subcellularLocation>
</comment>
<feature type="transmembrane region" description="Helical" evidence="15">
    <location>
        <begin position="120"/>
        <end position="138"/>
    </location>
</feature>
<comment type="catalytic activity">
    <reaction evidence="13 14">
        <text>protoporphyrinogen IX + 3 A = protoporphyrin IX + 3 AH2</text>
        <dbReference type="Rhea" id="RHEA:62000"/>
        <dbReference type="ChEBI" id="CHEBI:13193"/>
        <dbReference type="ChEBI" id="CHEBI:17499"/>
        <dbReference type="ChEBI" id="CHEBI:57306"/>
        <dbReference type="ChEBI" id="CHEBI:57307"/>
    </reaction>
</comment>
<comment type="similarity">
    <text evidence="3 14">Belongs to the HemJ family.</text>
</comment>
<dbReference type="GO" id="GO:0005886">
    <property type="term" value="C:plasma membrane"/>
    <property type="evidence" value="ECO:0007669"/>
    <property type="project" value="UniProtKB-SubCell"/>
</dbReference>
<evidence type="ECO:0000256" key="15">
    <source>
        <dbReference type="SAM" id="Phobius"/>
    </source>
</evidence>
<keyword evidence="6 14" id="KW-0349">Heme</keyword>
<dbReference type="UniPathway" id="UPA00251">
    <property type="reaction ID" value="UER00324"/>
</dbReference>
<name>A0A1Y0HLE8_9BACT</name>
<dbReference type="PANTHER" id="PTHR40255">
    <property type="entry name" value="UPF0093 MEMBRANE PROTEIN SLR1790"/>
    <property type="match status" value="1"/>
</dbReference>
<keyword evidence="5 14" id="KW-1003">Cell membrane</keyword>
<evidence type="ECO:0000256" key="9">
    <source>
        <dbReference type="ARBA" id="ARBA00022989"/>
    </source>
</evidence>
<dbReference type="Pfam" id="PF03653">
    <property type="entry name" value="UPF0093"/>
    <property type="match status" value="1"/>
</dbReference>
<evidence type="ECO:0000256" key="10">
    <source>
        <dbReference type="ARBA" id="ARBA00023002"/>
    </source>
</evidence>
<dbReference type="RefSeq" id="WP_161492019.1">
    <property type="nucleotide sequence ID" value="NZ_CP021416.1"/>
</dbReference>
<evidence type="ECO:0000256" key="6">
    <source>
        <dbReference type="ARBA" id="ARBA00022617"/>
    </source>
</evidence>
<sequence length="141" mass="16098">MNSYSLVLAFHVISIATWMIMLVYLPKLFVYHINAPRDAQAVIALQETSLYKVGTIAMVFSITFGLILLYLNPSLLQSGGWLHLKLALVACMVGYHFTCKKYIIQLTNEDASNRIRFFRLFRVIPEITTSLIILLTIIKPF</sequence>
<keyword evidence="7 15" id="KW-0812">Transmembrane</keyword>
<feature type="transmembrane region" description="Helical" evidence="15">
    <location>
        <begin position="6"/>
        <end position="29"/>
    </location>
</feature>
<dbReference type="EMBL" id="CP021416">
    <property type="protein sequence ID" value="ARU48912.1"/>
    <property type="molecule type" value="Genomic_DNA"/>
</dbReference>
<organism evidence="16 17">
    <name type="scientific">Sulfurospirillum diekertiae</name>
    <dbReference type="NCBI Taxonomy" id="1854492"/>
    <lineage>
        <taxon>Bacteria</taxon>
        <taxon>Pseudomonadati</taxon>
        <taxon>Campylobacterota</taxon>
        <taxon>Epsilonproteobacteria</taxon>
        <taxon>Campylobacterales</taxon>
        <taxon>Sulfurospirillaceae</taxon>
        <taxon>Sulfurospirillum</taxon>
    </lineage>
</organism>
<comment type="function">
    <text evidence="14">Catalyzes the oxidation of protoporphyrinogen IX to protoporphyrin IX.</text>
</comment>
<dbReference type="EC" id="1.3.99.-" evidence="14"/>
<evidence type="ECO:0000256" key="13">
    <source>
        <dbReference type="ARBA" id="ARBA00048390"/>
    </source>
</evidence>
<evidence type="ECO:0000256" key="3">
    <source>
        <dbReference type="ARBA" id="ARBA00006501"/>
    </source>
</evidence>
<accession>A0A1Y0HLE8</accession>
<comment type="pathway">
    <text evidence="2 14">Porphyrin-containing compound metabolism; protoporphyrin-IX biosynthesis; protoporphyrin-IX from protoporphyrinogen-IX: step 1/1.</text>
</comment>
<evidence type="ECO:0000313" key="17">
    <source>
        <dbReference type="Proteomes" id="UP000196005"/>
    </source>
</evidence>
<evidence type="ECO:0000256" key="11">
    <source>
        <dbReference type="ARBA" id="ARBA00023004"/>
    </source>
</evidence>
<keyword evidence="9 15" id="KW-1133">Transmembrane helix</keyword>
<evidence type="ECO:0000256" key="12">
    <source>
        <dbReference type="ARBA" id="ARBA00023136"/>
    </source>
</evidence>
<dbReference type="PANTHER" id="PTHR40255:SF1">
    <property type="entry name" value="PROTOPORPHYRINOGEN IX OXIDASE"/>
    <property type="match status" value="1"/>
</dbReference>
<evidence type="ECO:0000256" key="8">
    <source>
        <dbReference type="ARBA" id="ARBA00022723"/>
    </source>
</evidence>
<keyword evidence="11 14" id="KW-0408">Iron</keyword>
<evidence type="ECO:0000256" key="4">
    <source>
        <dbReference type="ARBA" id="ARBA00017504"/>
    </source>
</evidence>
<dbReference type="AlphaFoldDB" id="A0A1Y0HLE8"/>
<dbReference type="GO" id="GO:0046872">
    <property type="term" value="F:metal ion binding"/>
    <property type="evidence" value="ECO:0007669"/>
    <property type="project" value="UniProtKB-UniRule"/>
</dbReference>
<dbReference type="Proteomes" id="UP000196005">
    <property type="component" value="Chromosome"/>
</dbReference>
<reference evidence="17" key="1">
    <citation type="submission" date="2017-05" db="EMBL/GenBank/DDBJ databases">
        <title>Dechlorination kinetics govern the competition between two new strains of the genus Sulfurospirillum.</title>
        <authorList>
            <person name="Buttet G.F."/>
            <person name="Murray A.M."/>
            <person name="Goris T."/>
            <person name="Burion M."/>
            <person name="Lin B."/>
            <person name="Rolle M."/>
            <person name="Maillard J."/>
        </authorList>
    </citation>
    <scope>NUCLEOTIDE SEQUENCE [LARGE SCALE GENOMIC DNA]</scope>
    <source>
        <strain evidence="17">SL2-1</strain>
    </source>
</reference>
<protein>
    <recommendedName>
        <fullName evidence="4 14">Protoporphyrinogen IX oxidase</fullName>
        <ecNumber evidence="14">1.3.99.-</ecNumber>
    </recommendedName>
</protein>
<keyword evidence="12 14" id="KW-0472">Membrane</keyword>
<dbReference type="PIRSF" id="PIRSF004638">
    <property type="entry name" value="UCP004638"/>
    <property type="match status" value="1"/>
</dbReference>
<evidence type="ECO:0000256" key="14">
    <source>
        <dbReference type="PIRNR" id="PIRNR004638"/>
    </source>
</evidence>
<proteinExistence type="inferred from homology"/>
<evidence type="ECO:0000256" key="5">
    <source>
        <dbReference type="ARBA" id="ARBA00022475"/>
    </source>
</evidence>
<evidence type="ECO:0000256" key="7">
    <source>
        <dbReference type="ARBA" id="ARBA00022692"/>
    </source>
</evidence>
<keyword evidence="17" id="KW-1185">Reference proteome</keyword>
<dbReference type="GO" id="GO:0070818">
    <property type="term" value="F:protoporphyrinogen oxidase activity"/>
    <property type="evidence" value="ECO:0007669"/>
    <property type="project" value="UniProtKB-UniRule"/>
</dbReference>
<dbReference type="KEGG" id="suls:Sdiek1_1753"/>
<evidence type="ECO:0000256" key="2">
    <source>
        <dbReference type="ARBA" id="ARBA00005073"/>
    </source>
</evidence>
<gene>
    <name evidence="16" type="ORF">Sdiek1_1753</name>
</gene>
<dbReference type="InterPro" id="IPR005265">
    <property type="entry name" value="HemJ-like"/>
</dbReference>
<feature type="transmembrane region" description="Helical" evidence="15">
    <location>
        <begin position="50"/>
        <end position="70"/>
    </location>
</feature>
<comment type="cofactor">
    <cofactor evidence="14">
        <name>heme b</name>
        <dbReference type="ChEBI" id="CHEBI:60344"/>
    </cofactor>
    <text evidence="14">Binds 1 heme b (iron(II)-protoporphyrin IX) group per subunit.</text>
</comment>
<keyword evidence="8 14" id="KW-0479">Metal-binding</keyword>